<keyword evidence="3" id="KW-1185">Reference proteome</keyword>
<sequence>MAQENIMERRAIPDLLNKKYYIPEYQRGYRWEEKQVLDLLNDLYTFFSGDSKGQFYCLQPIVVKKTMIEGEEWLEVIDGQQRLTTLLILMRVFDQLNAPKFGKPTMHGYTIHYATRPKMQNIFDTISITADADNNVVIDDAKNEWAKYIDSLYIYNAAKTILAWFIADNARVNIYGSHFYSPIDCDPKRKPVQVVWYETYENKDPHDIFNRMNSLKVGLSCSELIRSIFLSSCTQFNLGKTDDLSESLRIEVKNERFQQRQSSINEKWDEIEQHMRDKSFQAFLTSRNFTDRNAINLLFDLISGKYTSKRVNSQYTKLNKEDELYTYLYLKKMVDDDKDAWATWQKILNIYEKLLYWYHDRDLYHRTGLLNAIAEKGQEDDVICILLSEQQSKTALRNKVITMIQESMTLPENKELRQPIEKLSQLSYDNNVHYKYIKQLLLLHNVETSRLQTSGEFFSFNSFRYTKDNRPKVWTLEHIHAQNSDCLPETNKESWYEWIRYNCESMKKLTLGDPKLIKTQASIIAQLEKDSAENENGEPHCKTTKYTFENIKDLFDSVANFYASLDALADRAKPMHQLSNMALLDLGQNAMVGKSPFEVKRQMISNQIADNVYYPICTQKVFLKLYNCESMQIHSWSQRDRELYFEDMKGKLKLYIAEDAFNQ</sequence>
<accession>A0ABR7DWH5</accession>
<dbReference type="PANTHER" id="PTHR35149">
    <property type="entry name" value="SLL5132 PROTEIN"/>
    <property type="match status" value="1"/>
</dbReference>
<evidence type="ECO:0000313" key="2">
    <source>
        <dbReference type="EMBL" id="MBC5641870.1"/>
    </source>
</evidence>
<gene>
    <name evidence="2" type="ORF">H8S77_03050</name>
</gene>
<dbReference type="PANTHER" id="PTHR35149:SF1">
    <property type="entry name" value="DUF5655 DOMAIN-CONTAINING PROTEIN"/>
    <property type="match status" value="1"/>
</dbReference>
<organism evidence="2 3">
    <name type="scientific">Parabacteroides segnis</name>
    <dbReference type="NCBI Taxonomy" id="2763058"/>
    <lineage>
        <taxon>Bacteria</taxon>
        <taxon>Pseudomonadati</taxon>
        <taxon>Bacteroidota</taxon>
        <taxon>Bacteroidia</taxon>
        <taxon>Bacteroidales</taxon>
        <taxon>Tannerellaceae</taxon>
        <taxon>Parabacteroides</taxon>
    </lineage>
</organism>
<dbReference type="Proteomes" id="UP000644010">
    <property type="component" value="Unassembled WGS sequence"/>
</dbReference>
<dbReference type="EMBL" id="JACOOI010000002">
    <property type="protein sequence ID" value="MBC5641870.1"/>
    <property type="molecule type" value="Genomic_DNA"/>
</dbReference>
<name>A0ABR7DWH5_9BACT</name>
<dbReference type="Pfam" id="PF03235">
    <property type="entry name" value="GmrSD_N"/>
    <property type="match status" value="1"/>
</dbReference>
<evidence type="ECO:0000259" key="1">
    <source>
        <dbReference type="Pfam" id="PF03235"/>
    </source>
</evidence>
<comment type="caution">
    <text evidence="2">The sequence shown here is derived from an EMBL/GenBank/DDBJ whole genome shotgun (WGS) entry which is preliminary data.</text>
</comment>
<proteinExistence type="predicted"/>
<evidence type="ECO:0000313" key="3">
    <source>
        <dbReference type="Proteomes" id="UP000644010"/>
    </source>
</evidence>
<dbReference type="RefSeq" id="WP_186958252.1">
    <property type="nucleotide sequence ID" value="NZ_JACOOI010000002.1"/>
</dbReference>
<dbReference type="InterPro" id="IPR004919">
    <property type="entry name" value="GmrSD_N"/>
</dbReference>
<reference evidence="2 3" key="1">
    <citation type="submission" date="2020-08" db="EMBL/GenBank/DDBJ databases">
        <title>Genome public.</title>
        <authorList>
            <person name="Liu C."/>
            <person name="Sun Q."/>
        </authorList>
    </citation>
    <scope>NUCLEOTIDE SEQUENCE [LARGE SCALE GENOMIC DNA]</scope>
    <source>
        <strain evidence="2 3">BX2</strain>
    </source>
</reference>
<feature type="domain" description="GmrSD restriction endonucleases N-terminal" evidence="1">
    <location>
        <begin position="14"/>
        <end position="229"/>
    </location>
</feature>
<protein>
    <submittedName>
        <fullName evidence="2">DUF262 domain-containing protein</fullName>
    </submittedName>
</protein>